<dbReference type="CDD" id="cd09077">
    <property type="entry name" value="R1-I-EN"/>
    <property type="match status" value="1"/>
</dbReference>
<evidence type="ECO:0000313" key="5">
    <source>
        <dbReference type="Proteomes" id="UP000078541"/>
    </source>
</evidence>
<keyword evidence="1" id="KW-0479">Metal-binding</keyword>
<dbReference type="GO" id="GO:0008270">
    <property type="term" value="F:zinc ion binding"/>
    <property type="evidence" value="ECO:0007669"/>
    <property type="project" value="UniProtKB-KW"/>
</dbReference>
<dbReference type="GO" id="GO:0003824">
    <property type="term" value="F:catalytic activity"/>
    <property type="evidence" value="ECO:0007669"/>
    <property type="project" value="InterPro"/>
</dbReference>
<dbReference type="SMART" id="SM00343">
    <property type="entry name" value="ZnF_C2HC"/>
    <property type="match status" value="1"/>
</dbReference>
<accession>A0A151JTF1</accession>
<keyword evidence="1" id="KW-0863">Zinc-finger</keyword>
<dbReference type="InterPro" id="IPR001878">
    <property type="entry name" value="Znf_CCHC"/>
</dbReference>
<organism evidence="4 5">
    <name type="scientific">Trachymyrmex septentrionalis</name>
    <dbReference type="NCBI Taxonomy" id="34720"/>
    <lineage>
        <taxon>Eukaryota</taxon>
        <taxon>Metazoa</taxon>
        <taxon>Ecdysozoa</taxon>
        <taxon>Arthropoda</taxon>
        <taxon>Hexapoda</taxon>
        <taxon>Insecta</taxon>
        <taxon>Pterygota</taxon>
        <taxon>Neoptera</taxon>
        <taxon>Endopterygota</taxon>
        <taxon>Hymenoptera</taxon>
        <taxon>Apocrita</taxon>
        <taxon>Aculeata</taxon>
        <taxon>Formicoidea</taxon>
        <taxon>Formicidae</taxon>
        <taxon>Myrmicinae</taxon>
        <taxon>Trachymyrmex</taxon>
    </lineage>
</organism>
<dbReference type="SUPFAM" id="SSF56219">
    <property type="entry name" value="DNase I-like"/>
    <property type="match status" value="1"/>
</dbReference>
<dbReference type="Gene3D" id="3.60.10.10">
    <property type="entry name" value="Endonuclease/exonuclease/phosphatase"/>
    <property type="match status" value="1"/>
</dbReference>
<dbReference type="AlphaFoldDB" id="A0A151JTF1"/>
<keyword evidence="5" id="KW-1185">Reference proteome</keyword>
<dbReference type="Pfam" id="PF00098">
    <property type="entry name" value="zf-CCHC"/>
    <property type="match status" value="1"/>
</dbReference>
<dbReference type="Gene3D" id="4.10.60.10">
    <property type="entry name" value="Zinc finger, CCHC-type"/>
    <property type="match status" value="1"/>
</dbReference>
<dbReference type="Pfam" id="PF14529">
    <property type="entry name" value="Exo_endo_phos_2"/>
    <property type="match status" value="1"/>
</dbReference>
<reference evidence="4 5" key="1">
    <citation type="submission" date="2016-03" db="EMBL/GenBank/DDBJ databases">
        <title>Trachymyrmex septentrionalis WGS genome.</title>
        <authorList>
            <person name="Nygaard S."/>
            <person name="Hu H."/>
            <person name="Boomsma J."/>
            <person name="Zhang G."/>
        </authorList>
    </citation>
    <scope>NUCLEOTIDE SEQUENCE [LARGE SCALE GENOMIC DNA]</scope>
    <source>
        <strain evidence="4">Tsep2-gDNA-1</strain>
        <tissue evidence="4">Whole body</tissue>
    </source>
</reference>
<feature type="domain" description="CCHC-type" evidence="3">
    <location>
        <begin position="163"/>
        <end position="177"/>
    </location>
</feature>
<feature type="coiled-coil region" evidence="2">
    <location>
        <begin position="94"/>
        <end position="135"/>
    </location>
</feature>
<evidence type="ECO:0000256" key="2">
    <source>
        <dbReference type="SAM" id="Coils"/>
    </source>
</evidence>
<protein>
    <recommendedName>
        <fullName evidence="3">CCHC-type domain-containing protein</fullName>
    </recommendedName>
</protein>
<dbReference type="EMBL" id="KQ981915">
    <property type="protein sequence ID" value="KYN33076.1"/>
    <property type="molecule type" value="Genomic_DNA"/>
</dbReference>
<evidence type="ECO:0000256" key="1">
    <source>
        <dbReference type="PROSITE-ProRule" id="PRU00047"/>
    </source>
</evidence>
<dbReference type="Proteomes" id="UP000078541">
    <property type="component" value="Unassembled WGS sequence"/>
</dbReference>
<evidence type="ECO:0000313" key="4">
    <source>
        <dbReference type="EMBL" id="KYN33076.1"/>
    </source>
</evidence>
<dbReference type="InterPro" id="IPR036691">
    <property type="entry name" value="Endo/exonu/phosph_ase_sf"/>
</dbReference>
<sequence length="414" mass="46150">KKRKLQECPLDDSLTSNQKTAVENVTYKFSEMSPRKIMAETLLVLDEASSAQRKTSTMRGDFRRRIIVGVEVAKQAVQQLAARAADSARTQEPAKTMKGRCFQLEQEMEALKIQMEIIQRDRDSLREEGKILRKEIWKELFLAIKLGHTRANCRSTLDKSSGCFNCGEEGHTAVNCRASSHCPVCAARNLPAGHKAGGEGCIPYNGPVRPIGQINVNRSRPAQDLIARVCEEERLGLVAVSEPHSVRGECWLFFSNVPPTAALVWQHSSVPCSPLFKGKGFVAVEWGELEVFSCYFSPNLPDAKFERGLCDLGARVQSCDRRSLFVLGDFNARSPAWDRGESNHRGRTLARWAAGLDLILLNEGFVPTCVHPRGVSCVDLSWASASAVKHIRDWRVAVDTEWTTDMCSWRCKNG</sequence>
<gene>
    <name evidence="4" type="ORF">ALC56_12611</name>
</gene>
<dbReference type="PROSITE" id="PS50158">
    <property type="entry name" value="ZF_CCHC"/>
    <property type="match status" value="1"/>
</dbReference>
<dbReference type="GO" id="GO:0003676">
    <property type="term" value="F:nucleic acid binding"/>
    <property type="evidence" value="ECO:0007669"/>
    <property type="project" value="InterPro"/>
</dbReference>
<dbReference type="InterPro" id="IPR036875">
    <property type="entry name" value="Znf_CCHC_sf"/>
</dbReference>
<keyword evidence="1" id="KW-0862">Zinc</keyword>
<dbReference type="InterPro" id="IPR005135">
    <property type="entry name" value="Endo/exonuclease/phosphatase"/>
</dbReference>
<name>A0A151JTF1_9HYME</name>
<keyword evidence="2" id="KW-0175">Coiled coil</keyword>
<proteinExistence type="predicted"/>
<evidence type="ECO:0000259" key="3">
    <source>
        <dbReference type="PROSITE" id="PS50158"/>
    </source>
</evidence>
<dbReference type="SUPFAM" id="SSF57756">
    <property type="entry name" value="Retrovirus zinc finger-like domains"/>
    <property type="match status" value="1"/>
</dbReference>
<feature type="non-terminal residue" evidence="4">
    <location>
        <position position="1"/>
    </location>
</feature>